<dbReference type="GO" id="GO:0016020">
    <property type="term" value="C:membrane"/>
    <property type="evidence" value="ECO:0007669"/>
    <property type="project" value="UniProtKB-SubCell"/>
</dbReference>
<dbReference type="Gene3D" id="1.10.287.630">
    <property type="entry name" value="Helix hairpin bin"/>
    <property type="match status" value="1"/>
</dbReference>
<dbReference type="InterPro" id="IPR014710">
    <property type="entry name" value="RmlC-like_jellyroll"/>
</dbReference>
<evidence type="ECO:0000256" key="1">
    <source>
        <dbReference type="ARBA" id="ARBA00023286"/>
    </source>
</evidence>
<evidence type="ECO:0000256" key="2">
    <source>
        <dbReference type="ARBA" id="ARBA00023303"/>
    </source>
</evidence>
<proteinExistence type="predicted"/>
<name>A0A175YIU9_DAUCS</name>
<dbReference type="PROSITE" id="PS50042">
    <property type="entry name" value="CNMP_BINDING_3"/>
    <property type="match status" value="1"/>
</dbReference>
<dbReference type="EMBL" id="CP093351">
    <property type="protein sequence ID" value="WOH16064.1"/>
    <property type="molecule type" value="Genomic_DNA"/>
</dbReference>
<dbReference type="PROSITE" id="PS51186">
    <property type="entry name" value="GNAT"/>
    <property type="match status" value="1"/>
</dbReference>
<dbReference type="Gramene" id="KZM83081">
    <property type="protein sequence ID" value="KZM83081"/>
    <property type="gene ID" value="DCAR_030650"/>
</dbReference>
<organism evidence="3 4">
    <name type="scientific">Daucus carota subsp. sativus</name>
    <name type="common">Carrot</name>
    <dbReference type="NCBI Taxonomy" id="79200"/>
    <lineage>
        <taxon>Eukaryota</taxon>
        <taxon>Viridiplantae</taxon>
        <taxon>Streptophyta</taxon>
        <taxon>Embryophyta</taxon>
        <taxon>Tracheophyta</taxon>
        <taxon>Spermatophyta</taxon>
        <taxon>Magnoliopsida</taxon>
        <taxon>eudicotyledons</taxon>
        <taxon>Gunneridae</taxon>
        <taxon>Pentapetalae</taxon>
        <taxon>asterids</taxon>
        <taxon>campanulids</taxon>
        <taxon>Apiales</taxon>
        <taxon>Apiaceae</taxon>
        <taxon>Apioideae</taxon>
        <taxon>Scandiceae</taxon>
        <taxon>Daucinae</taxon>
        <taxon>Daucus</taxon>
        <taxon>Daucus sect. Daucus</taxon>
    </lineage>
</organism>
<dbReference type="SUPFAM" id="SSF81324">
    <property type="entry name" value="Voltage-gated potassium channels"/>
    <property type="match status" value="1"/>
</dbReference>
<gene>
    <name evidence="3" type="ORF">DCAR_0935613</name>
</gene>
<dbReference type="PANTHER" id="PTHR45651:SF11">
    <property type="entry name" value="CYCLIC NUCLEOTIDE-GATED ION CHANNEL 20, CHLOROPLASTIC-RELATED"/>
    <property type="match status" value="1"/>
</dbReference>
<dbReference type="SUPFAM" id="SSF55729">
    <property type="entry name" value="Acyl-CoA N-acyltransferases (Nat)"/>
    <property type="match status" value="1"/>
</dbReference>
<evidence type="ECO:0000313" key="4">
    <source>
        <dbReference type="Proteomes" id="UP000077755"/>
    </source>
</evidence>
<keyword evidence="2" id="KW-0407">Ion channel</keyword>
<dbReference type="AlphaFoldDB" id="A0A175YIU9"/>
<evidence type="ECO:0000313" key="3">
    <source>
        <dbReference type="EMBL" id="WOH16064.1"/>
    </source>
</evidence>
<dbReference type="PANTHER" id="PTHR45651">
    <property type="entry name" value="CYCLIC NUCLEOTIDE-GATED ION CHANNEL 15-RELATED-RELATED"/>
    <property type="match status" value="1"/>
</dbReference>
<dbReference type="InterPro" id="IPR000595">
    <property type="entry name" value="cNMP-bd_dom"/>
</dbReference>
<dbReference type="InterPro" id="IPR016181">
    <property type="entry name" value="Acyl_CoA_acyltransferase"/>
</dbReference>
<dbReference type="SUPFAM" id="SSF51206">
    <property type="entry name" value="cAMP-binding domain-like"/>
    <property type="match status" value="1"/>
</dbReference>
<reference evidence="3" key="1">
    <citation type="journal article" date="2016" name="Nat. Genet.">
        <title>A high-quality carrot genome assembly provides new insights into carotenoid accumulation and asterid genome evolution.</title>
        <authorList>
            <person name="Iorizzo M."/>
            <person name="Ellison S."/>
            <person name="Senalik D."/>
            <person name="Zeng P."/>
            <person name="Satapoomin P."/>
            <person name="Huang J."/>
            <person name="Bowman M."/>
            <person name="Iovene M."/>
            <person name="Sanseverino W."/>
            <person name="Cavagnaro P."/>
            <person name="Yildiz M."/>
            <person name="Macko-Podgorni A."/>
            <person name="Moranska E."/>
            <person name="Grzebelus E."/>
            <person name="Grzebelus D."/>
            <person name="Ashrafi H."/>
            <person name="Zheng Z."/>
            <person name="Cheng S."/>
            <person name="Spooner D."/>
            <person name="Van Deynze A."/>
            <person name="Simon P."/>
        </authorList>
    </citation>
    <scope>NUCLEOTIDE SEQUENCE</scope>
    <source>
        <tissue evidence="3">Leaf</tissue>
    </source>
</reference>
<sequence length="723" mass="84098">MAENEIQPKSEDILNDEDEYSNISFRLMDVNDIDDFMVWATDDKVSQYCTWSTYTSKEQAMDFFTNIVATRSTSLYWGKGIVTRAVKKVASVIFAEWPHLERLEALVDVENAGSQRVLQKAGFQREGVLRKYVIQKGRTRDMVIFSLLSSEIAQKYYQVHVELLLFNLENCPIHAELLLFNLENCPIHAELLLFNLKNCPIYYFKWPVVYQHVKQDKNCIGDFEHYYEYALFTQLEWTNIIYLLHIAFKFRVAYVDPKSRVLVYNPKKVALNYLFGYFTIDLLLFFPWTQRFLGLTPIVSDWSYEPVQVLSFLQYLAVLCRLLSLFADQATGALFFESWSSKFALNLLAFFLFSHVVGSFWYNFALDRVDKCLRKACGESWCFDYIYCEPRNLYWEVIVDATLFEKWTNNKNATACFSRDAYDYGIYVQAVSLMKNSNLLMRYIYSLFWGFQQISTLAGNQIPAFFLVEVLFTMFVTATGLLLFSFLIGNIQNFLQALGRRSLENSLRRSDIEQWMSHRQLPEDLKAKIRESEQYNWLATKGLNELMLLENLPEDLQRDIRRHLFKFDNKLPIVASMDESIKDAIRERMKHNTYIEGSRVLVRGGLMDKMVYIVQGKLESTSEGENVVPLSEGDVCGAELITLCLEHYVLNRDGDKFRIPAGKLVSKRTVRCITNVEAFTLRAADLEDVFSLYSGLLIQNPLVQGAITKESLYPKSLLRSRSY</sequence>
<dbReference type="Pfam" id="PF13302">
    <property type="entry name" value="Acetyltransf_3"/>
    <property type="match status" value="1"/>
</dbReference>
<dbReference type="GO" id="GO:0034220">
    <property type="term" value="P:monoatomic ion transmembrane transport"/>
    <property type="evidence" value="ECO:0007669"/>
    <property type="project" value="UniProtKB-KW"/>
</dbReference>
<dbReference type="Proteomes" id="UP000077755">
    <property type="component" value="Chromosome 9"/>
</dbReference>
<keyword evidence="1" id="KW-0813">Transport</keyword>
<dbReference type="Gene3D" id="2.60.120.10">
    <property type="entry name" value="Jelly Rolls"/>
    <property type="match status" value="1"/>
</dbReference>
<dbReference type="Gene3D" id="3.40.630.30">
    <property type="match status" value="1"/>
</dbReference>
<keyword evidence="1" id="KW-1071">Ligand-gated ion channel</keyword>
<dbReference type="Gene3D" id="1.10.287.70">
    <property type="match status" value="1"/>
</dbReference>
<protein>
    <submittedName>
        <fullName evidence="3">Uncharacterized protein</fullName>
    </submittedName>
</protein>
<dbReference type="GO" id="GO:0016747">
    <property type="term" value="F:acyltransferase activity, transferring groups other than amino-acyl groups"/>
    <property type="evidence" value="ECO:0007669"/>
    <property type="project" value="InterPro"/>
</dbReference>
<keyword evidence="4" id="KW-1185">Reference proteome</keyword>
<keyword evidence="1" id="KW-0406">Ion transport</keyword>
<accession>A0A175YIU9</accession>
<dbReference type="InterPro" id="IPR000182">
    <property type="entry name" value="GNAT_dom"/>
</dbReference>
<dbReference type="InterPro" id="IPR018490">
    <property type="entry name" value="cNMP-bd_dom_sf"/>
</dbReference>
<reference evidence="3" key="2">
    <citation type="submission" date="2022-03" db="EMBL/GenBank/DDBJ databases">
        <title>Draft title - Genomic analysis of global carrot germplasm unveils the trajectory of domestication and the origin of high carotenoid orange carrot.</title>
        <authorList>
            <person name="Iorizzo M."/>
            <person name="Ellison S."/>
            <person name="Senalik D."/>
            <person name="Macko-Podgorni A."/>
            <person name="Grzebelus D."/>
            <person name="Bostan H."/>
            <person name="Rolling W."/>
            <person name="Curaba J."/>
            <person name="Simon P."/>
        </authorList>
    </citation>
    <scope>NUCLEOTIDE SEQUENCE</scope>
    <source>
        <tissue evidence="3">Leaf</tissue>
    </source>
</reference>